<comment type="catalytic activity">
    <reaction evidence="1">
        <text>L-aspartyl-tRNA(Asn) + L-glutamine + ATP + H2O = L-asparaginyl-tRNA(Asn) + L-glutamate + ADP + phosphate + 2 H(+)</text>
        <dbReference type="Rhea" id="RHEA:14513"/>
        <dbReference type="Rhea" id="RHEA-COMP:9674"/>
        <dbReference type="Rhea" id="RHEA-COMP:9677"/>
        <dbReference type="ChEBI" id="CHEBI:15377"/>
        <dbReference type="ChEBI" id="CHEBI:15378"/>
        <dbReference type="ChEBI" id="CHEBI:29985"/>
        <dbReference type="ChEBI" id="CHEBI:30616"/>
        <dbReference type="ChEBI" id="CHEBI:43474"/>
        <dbReference type="ChEBI" id="CHEBI:58359"/>
        <dbReference type="ChEBI" id="CHEBI:78515"/>
        <dbReference type="ChEBI" id="CHEBI:78516"/>
        <dbReference type="ChEBI" id="CHEBI:456216"/>
    </reaction>
</comment>
<dbReference type="Gene3D" id="1.10.20.60">
    <property type="entry name" value="Glu-tRNAGln amidotransferase C subunit, N-terminal domain"/>
    <property type="match status" value="1"/>
</dbReference>
<keyword evidence="1" id="KW-0067">ATP-binding</keyword>
<dbReference type="GO" id="GO:0006412">
    <property type="term" value="P:translation"/>
    <property type="evidence" value="ECO:0007669"/>
    <property type="project" value="UniProtKB-UniRule"/>
</dbReference>
<protein>
    <recommendedName>
        <fullName evidence="1">Aspartyl/glutamyl-tRNA(Asn/Gln) amidotransferase subunit C</fullName>
        <shortName evidence="1">Asp/Glu-ADT subunit C</shortName>
        <ecNumber evidence="1">6.3.5.-</ecNumber>
    </recommendedName>
</protein>
<evidence type="ECO:0000313" key="2">
    <source>
        <dbReference type="EMBL" id="HHO73347.1"/>
    </source>
</evidence>
<keyword evidence="1" id="KW-0547">Nucleotide-binding</keyword>
<accession>A0A7C5SVZ7</accession>
<dbReference type="PANTHER" id="PTHR15004">
    <property type="entry name" value="GLUTAMYL-TRNA(GLN) AMIDOTRANSFERASE SUBUNIT C, MITOCHONDRIAL"/>
    <property type="match status" value="1"/>
</dbReference>
<dbReference type="NCBIfam" id="TIGR00135">
    <property type="entry name" value="gatC"/>
    <property type="match status" value="1"/>
</dbReference>
<dbReference type="PANTHER" id="PTHR15004:SF0">
    <property type="entry name" value="GLUTAMYL-TRNA(GLN) AMIDOTRANSFERASE SUBUNIT C, MITOCHONDRIAL"/>
    <property type="match status" value="1"/>
</dbReference>
<keyword evidence="1" id="KW-0648">Protein biosynthesis</keyword>
<dbReference type="GO" id="GO:0005524">
    <property type="term" value="F:ATP binding"/>
    <property type="evidence" value="ECO:0007669"/>
    <property type="project" value="UniProtKB-KW"/>
</dbReference>
<gene>
    <name evidence="1 2" type="primary">gatC</name>
    <name evidence="2" type="ORF">ENN04_01770</name>
</gene>
<evidence type="ECO:0000256" key="1">
    <source>
        <dbReference type="HAMAP-Rule" id="MF_00122"/>
    </source>
</evidence>
<organism evidence="2">
    <name type="scientific">Thermocrinis ruber</name>
    <dbReference type="NCBI Taxonomy" id="75906"/>
    <lineage>
        <taxon>Bacteria</taxon>
        <taxon>Pseudomonadati</taxon>
        <taxon>Aquificota</taxon>
        <taxon>Aquificia</taxon>
        <taxon>Aquificales</taxon>
        <taxon>Aquificaceae</taxon>
        <taxon>Thermocrinis</taxon>
    </lineage>
</organism>
<dbReference type="InterPro" id="IPR003837">
    <property type="entry name" value="GatC"/>
</dbReference>
<dbReference type="HAMAP" id="MF_00122">
    <property type="entry name" value="GatC"/>
    <property type="match status" value="1"/>
</dbReference>
<dbReference type="GO" id="GO:0050567">
    <property type="term" value="F:glutaminyl-tRNA synthase (glutamine-hydrolyzing) activity"/>
    <property type="evidence" value="ECO:0007669"/>
    <property type="project" value="UniProtKB-UniRule"/>
</dbReference>
<dbReference type="AlphaFoldDB" id="A0A7C5SVZ7"/>
<reference evidence="2" key="1">
    <citation type="journal article" date="2020" name="mSystems">
        <title>Genome- and Community-Level Interaction Insights into Carbon Utilization and Element Cycling Functions of Hydrothermarchaeota in Hydrothermal Sediment.</title>
        <authorList>
            <person name="Zhou Z."/>
            <person name="Liu Y."/>
            <person name="Xu W."/>
            <person name="Pan J."/>
            <person name="Luo Z.H."/>
            <person name="Li M."/>
        </authorList>
    </citation>
    <scope>NUCLEOTIDE SEQUENCE [LARGE SCALE GENOMIC DNA]</scope>
    <source>
        <strain evidence="2">SpSt-114</strain>
    </source>
</reference>
<name>A0A7C5SVZ7_9AQUI</name>
<dbReference type="GO" id="GO:0006450">
    <property type="term" value="P:regulation of translational fidelity"/>
    <property type="evidence" value="ECO:0007669"/>
    <property type="project" value="InterPro"/>
</dbReference>
<proteinExistence type="inferred from homology"/>
<comment type="subunit">
    <text evidence="1">Heterotrimer of A, B and C subunits.</text>
</comment>
<dbReference type="EMBL" id="DSAC01000023">
    <property type="protein sequence ID" value="HHO73347.1"/>
    <property type="molecule type" value="Genomic_DNA"/>
</dbReference>
<comment type="function">
    <text evidence="1">Allows the formation of correctly charged Asn-tRNA(Asn) or Gln-tRNA(Gln) through the transamidation of misacylated Asp-tRNA(Asn) or Glu-tRNA(Gln) in organisms which lack either or both of asparaginyl-tRNA or glutaminyl-tRNA synthetases. The reaction takes place in the presence of glutamine and ATP through an activated phospho-Asp-tRNA(Asn) or phospho-Glu-tRNA(Gln).</text>
</comment>
<comment type="catalytic activity">
    <reaction evidence="1">
        <text>L-glutamyl-tRNA(Gln) + L-glutamine + ATP + H2O = L-glutaminyl-tRNA(Gln) + L-glutamate + ADP + phosphate + H(+)</text>
        <dbReference type="Rhea" id="RHEA:17521"/>
        <dbReference type="Rhea" id="RHEA-COMP:9681"/>
        <dbReference type="Rhea" id="RHEA-COMP:9684"/>
        <dbReference type="ChEBI" id="CHEBI:15377"/>
        <dbReference type="ChEBI" id="CHEBI:15378"/>
        <dbReference type="ChEBI" id="CHEBI:29985"/>
        <dbReference type="ChEBI" id="CHEBI:30616"/>
        <dbReference type="ChEBI" id="CHEBI:43474"/>
        <dbReference type="ChEBI" id="CHEBI:58359"/>
        <dbReference type="ChEBI" id="CHEBI:78520"/>
        <dbReference type="ChEBI" id="CHEBI:78521"/>
        <dbReference type="ChEBI" id="CHEBI:456216"/>
    </reaction>
</comment>
<dbReference type="SUPFAM" id="SSF141000">
    <property type="entry name" value="Glu-tRNAGln amidotransferase C subunit"/>
    <property type="match status" value="1"/>
</dbReference>
<dbReference type="GO" id="GO:0016740">
    <property type="term" value="F:transferase activity"/>
    <property type="evidence" value="ECO:0007669"/>
    <property type="project" value="UniProtKB-KW"/>
</dbReference>
<comment type="similarity">
    <text evidence="1">Belongs to the GatC family.</text>
</comment>
<dbReference type="GO" id="GO:0070681">
    <property type="term" value="P:glutaminyl-tRNAGln biosynthesis via transamidation"/>
    <property type="evidence" value="ECO:0007669"/>
    <property type="project" value="TreeGrafter"/>
</dbReference>
<keyword evidence="2" id="KW-0808">Transferase</keyword>
<comment type="caution">
    <text evidence="2">The sequence shown here is derived from an EMBL/GenBank/DDBJ whole genome shotgun (WGS) entry which is preliminary data.</text>
</comment>
<keyword evidence="1" id="KW-0436">Ligase</keyword>
<dbReference type="Pfam" id="PF02686">
    <property type="entry name" value="GatC"/>
    <property type="match status" value="1"/>
</dbReference>
<dbReference type="EC" id="6.3.5.-" evidence="1"/>
<dbReference type="InterPro" id="IPR036113">
    <property type="entry name" value="Asp/Glu-ADT_sf_sub_c"/>
</dbReference>
<sequence>MLKEDVVEKVAQLARLKLTEEEKETIGKQLMSILEFINQLNEVNTEEVDAVWYVQEGTPLREDIPKREFSQEKALANAPERENGFFVVPKILEL</sequence>